<reference evidence="2 3" key="2">
    <citation type="journal article" date="2008" name="BMC Genomics">
        <title>Comparative genomics-based investigation of resequencing targets in Vibrio fischeri: focus on point miscalls and artefactual expansions.</title>
        <authorList>
            <person name="Mandel M.J."/>
            <person name="Stabb E.V."/>
            <person name="Ruby E.G."/>
        </authorList>
    </citation>
    <scope>NUCLEOTIDE SEQUENCE [LARGE SCALE GENOMIC DNA]</scope>
    <source>
        <strain evidence="3">ATCC 700601 / ES114</strain>
    </source>
</reference>
<dbReference type="Gene3D" id="1.10.1200.10">
    <property type="entry name" value="ACP-like"/>
    <property type="match status" value="1"/>
</dbReference>
<dbReference type="OrthoDB" id="9803943at2"/>
<dbReference type="PATRIC" id="fig|312309.11.peg.839"/>
<name>Q5E6K5_ALIF1</name>
<evidence type="ECO:0000259" key="1">
    <source>
        <dbReference type="PROSITE" id="PS50075"/>
    </source>
</evidence>
<dbReference type="PROSITE" id="PS50075">
    <property type="entry name" value="CARRIER"/>
    <property type="match status" value="1"/>
</dbReference>
<accession>Q5E6K5</accession>
<proteinExistence type="predicted"/>
<dbReference type="InterPro" id="IPR009081">
    <property type="entry name" value="PP-bd_ACP"/>
</dbReference>
<sequence length="98" mass="10817">MKSTHQKKISRPLMEVLHNEIKQLIIDALNLEDISVDDIETEAPLFGDGLGLDSIDALELGLAIKKKYNLVLDADDTQTREHFASVANLAAYINANKA</sequence>
<dbReference type="Proteomes" id="UP000000537">
    <property type="component" value="Chromosome I"/>
</dbReference>
<dbReference type="EnsemblBacteria" id="AAW85341">
    <property type="protein sequence ID" value="AAW85341"/>
    <property type="gene ID" value="VF_0846"/>
</dbReference>
<organism evidence="2 3">
    <name type="scientific">Aliivibrio fischeri (strain ATCC 700601 / ES114)</name>
    <name type="common">Vibrio fischeri</name>
    <dbReference type="NCBI Taxonomy" id="312309"/>
    <lineage>
        <taxon>Bacteria</taxon>
        <taxon>Pseudomonadati</taxon>
        <taxon>Pseudomonadota</taxon>
        <taxon>Gammaproteobacteria</taxon>
        <taxon>Vibrionales</taxon>
        <taxon>Vibrionaceae</taxon>
        <taxon>Aliivibrio</taxon>
    </lineage>
</organism>
<feature type="domain" description="Carrier" evidence="1">
    <location>
        <begin position="15"/>
        <end position="97"/>
    </location>
</feature>
<reference evidence="2 3" key="1">
    <citation type="journal article" date="2005" name="Proc. Natl. Acad. Sci. U.S.A.">
        <title>Complete genome sequence of Vibrio fischeri: a symbiotic bacterium with pathogenic congeners.</title>
        <authorList>
            <person name="Ruby E.G."/>
            <person name="Urbanowski M."/>
            <person name="Campbell J."/>
            <person name="Dunn A."/>
            <person name="Faini M."/>
            <person name="Gunsalus R."/>
            <person name="Lostroh P."/>
            <person name="Lupp C."/>
            <person name="McCann J."/>
            <person name="Millikan D."/>
            <person name="Schaefer A."/>
            <person name="Stabb E."/>
            <person name="Stevens A."/>
            <person name="Visick K."/>
            <person name="Whistler C."/>
            <person name="Greenberg E.P."/>
        </authorList>
    </citation>
    <scope>NUCLEOTIDE SEQUENCE [LARGE SCALE GENOMIC DNA]</scope>
    <source>
        <strain evidence="3">ATCC 700601 / ES114</strain>
    </source>
</reference>
<dbReference type="AlphaFoldDB" id="Q5E6K5"/>
<dbReference type="HOGENOM" id="CLU_108696_14_1_6"/>
<evidence type="ECO:0000313" key="2">
    <source>
        <dbReference type="EMBL" id="AAW85341.1"/>
    </source>
</evidence>
<dbReference type="InterPro" id="IPR036736">
    <property type="entry name" value="ACP-like_sf"/>
</dbReference>
<dbReference type="KEGG" id="vfi:VF_0846"/>
<keyword evidence="3" id="KW-1185">Reference proteome</keyword>
<evidence type="ECO:0000313" key="3">
    <source>
        <dbReference type="Proteomes" id="UP000000537"/>
    </source>
</evidence>
<dbReference type="SUPFAM" id="SSF47336">
    <property type="entry name" value="ACP-like"/>
    <property type="match status" value="1"/>
</dbReference>
<gene>
    <name evidence="2" type="ordered locus">VF_0846</name>
</gene>
<dbReference type="NCBIfam" id="NF006617">
    <property type="entry name" value="PRK09184.1"/>
    <property type="match status" value="1"/>
</dbReference>
<dbReference type="Pfam" id="PF00550">
    <property type="entry name" value="PP-binding"/>
    <property type="match status" value="1"/>
</dbReference>
<dbReference type="STRING" id="312309.VF_0846"/>
<protein>
    <submittedName>
        <fullName evidence="2">Acyl carrier protein</fullName>
    </submittedName>
</protein>
<dbReference type="EMBL" id="CP000020">
    <property type="protein sequence ID" value="AAW85341.1"/>
    <property type="molecule type" value="Genomic_DNA"/>
</dbReference>
<dbReference type="eggNOG" id="COG0236">
    <property type="taxonomic scope" value="Bacteria"/>
</dbReference>